<dbReference type="GO" id="GO:0015297">
    <property type="term" value="F:antiporter activity"/>
    <property type="evidence" value="ECO:0007669"/>
    <property type="project" value="UniProtKB-KW"/>
</dbReference>
<gene>
    <name evidence="12" type="ORF">NEIELOOT_02406</name>
</gene>
<evidence type="ECO:0000256" key="5">
    <source>
        <dbReference type="ARBA" id="ARBA00022692"/>
    </source>
</evidence>
<dbReference type="Gene3D" id="1.20.1530.20">
    <property type="match status" value="1"/>
</dbReference>
<evidence type="ECO:0000256" key="7">
    <source>
        <dbReference type="ARBA" id="ARBA00022989"/>
    </source>
</evidence>
<dbReference type="AlphaFoldDB" id="D4DTK0"/>
<keyword evidence="6" id="KW-0630">Potassium</keyword>
<dbReference type="Proteomes" id="UP000005536">
    <property type="component" value="Unassembled WGS sequence"/>
</dbReference>
<keyword evidence="2" id="KW-0813">Transport</keyword>
<keyword evidence="9 10" id="KW-0472">Membrane</keyword>
<dbReference type="InterPro" id="IPR036291">
    <property type="entry name" value="NAD(P)-bd_dom_sf"/>
</dbReference>
<dbReference type="Gene3D" id="3.40.50.720">
    <property type="entry name" value="NAD(P)-binding Rossmann-like Domain"/>
    <property type="match status" value="1"/>
</dbReference>
<comment type="subcellular location">
    <subcellularLocation>
        <location evidence="1">Endomembrane system</location>
        <topology evidence="1">Multi-pass membrane protein</topology>
    </subcellularLocation>
</comment>
<evidence type="ECO:0000256" key="6">
    <source>
        <dbReference type="ARBA" id="ARBA00022958"/>
    </source>
</evidence>
<organism evidence="12 13">
    <name type="scientific">Neisseria elongata subsp. glycolytica ATCC 29315</name>
    <dbReference type="NCBI Taxonomy" id="546263"/>
    <lineage>
        <taxon>Bacteria</taxon>
        <taxon>Pseudomonadati</taxon>
        <taxon>Pseudomonadota</taxon>
        <taxon>Betaproteobacteria</taxon>
        <taxon>Neisseriales</taxon>
        <taxon>Neisseriaceae</taxon>
        <taxon>Neisseria</taxon>
    </lineage>
</organism>
<dbReference type="SUPFAM" id="SSF51735">
    <property type="entry name" value="NAD(P)-binding Rossmann-fold domains"/>
    <property type="match status" value="1"/>
</dbReference>
<comment type="caution">
    <text evidence="12">The sequence shown here is derived from an EMBL/GenBank/DDBJ whole genome shotgun (WGS) entry which is preliminary data.</text>
</comment>
<keyword evidence="8" id="KW-0406">Ion transport</keyword>
<evidence type="ECO:0000256" key="8">
    <source>
        <dbReference type="ARBA" id="ARBA00023065"/>
    </source>
</evidence>
<reference evidence="12 13" key="1">
    <citation type="submission" date="2010-02" db="EMBL/GenBank/DDBJ databases">
        <authorList>
            <person name="Weinstock G."/>
            <person name="Sodergren E."/>
            <person name="Clifton S."/>
            <person name="Fulton L."/>
            <person name="Fulton B."/>
            <person name="Courtney L."/>
            <person name="Fronick C."/>
            <person name="Harrison M."/>
            <person name="Strong C."/>
            <person name="Farmer C."/>
            <person name="Delahaunty K."/>
            <person name="Markovic C."/>
            <person name="Hall O."/>
            <person name="Minx P."/>
            <person name="Tomlinson C."/>
            <person name="Mitreva M."/>
            <person name="Nelson J."/>
            <person name="Hou S."/>
            <person name="Wollam A."/>
            <person name="Pepin K.H."/>
            <person name="Johnson M."/>
            <person name="Bhonagiri V."/>
            <person name="Zhang X."/>
            <person name="Suruliraj S."/>
            <person name="Warren W."/>
            <person name="Chinwalla A."/>
            <person name="Mardis E.R."/>
            <person name="Wilson R.K."/>
        </authorList>
    </citation>
    <scope>NUCLEOTIDE SEQUENCE [LARGE SCALE GENOMIC DNA]</scope>
    <source>
        <strain evidence="12 13">ATCC 29315</strain>
    </source>
</reference>
<dbReference type="PANTHER" id="PTHR46157:SF4">
    <property type="entry name" value="K(+) EFFLUX ANTIPORTER 3, CHLOROPLASTIC"/>
    <property type="match status" value="1"/>
</dbReference>
<keyword evidence="5 10" id="KW-0812">Transmembrane</keyword>
<name>D4DTK0_NEIEG</name>
<dbReference type="STRING" id="546263.NELON_09875"/>
<keyword evidence="4" id="KW-0633">Potassium transport</keyword>
<evidence type="ECO:0000256" key="3">
    <source>
        <dbReference type="ARBA" id="ARBA00022449"/>
    </source>
</evidence>
<evidence type="ECO:0000313" key="13">
    <source>
        <dbReference type="Proteomes" id="UP000005536"/>
    </source>
</evidence>
<dbReference type="PANTHER" id="PTHR46157">
    <property type="entry name" value="K(+) EFFLUX ANTIPORTER 3, CHLOROPLASTIC"/>
    <property type="match status" value="1"/>
</dbReference>
<feature type="transmembrane region" description="Helical" evidence="10">
    <location>
        <begin position="76"/>
        <end position="95"/>
    </location>
</feature>
<evidence type="ECO:0000256" key="9">
    <source>
        <dbReference type="ARBA" id="ARBA00023136"/>
    </source>
</evidence>
<dbReference type="GO" id="GO:0005886">
    <property type="term" value="C:plasma membrane"/>
    <property type="evidence" value="ECO:0007669"/>
    <property type="project" value="TreeGrafter"/>
</dbReference>
<feature type="transmembrane region" description="Helical" evidence="10">
    <location>
        <begin position="44"/>
        <end position="64"/>
    </location>
</feature>
<protein>
    <submittedName>
        <fullName evidence="12">TrkA N-terminal domain protein</fullName>
    </submittedName>
</protein>
<dbReference type="GO" id="GO:0012505">
    <property type="term" value="C:endomembrane system"/>
    <property type="evidence" value="ECO:0007669"/>
    <property type="project" value="UniProtKB-SubCell"/>
</dbReference>
<feature type="domain" description="RCK N-terminal" evidence="11">
    <location>
        <begin position="119"/>
        <end position="235"/>
    </location>
</feature>
<evidence type="ECO:0000313" key="12">
    <source>
        <dbReference type="EMBL" id="EFE48815.1"/>
    </source>
</evidence>
<evidence type="ECO:0000256" key="10">
    <source>
        <dbReference type="SAM" id="Phobius"/>
    </source>
</evidence>
<proteinExistence type="predicted"/>
<keyword evidence="3" id="KW-0050">Antiport</keyword>
<dbReference type="InterPro" id="IPR038770">
    <property type="entry name" value="Na+/solute_symporter_sf"/>
</dbReference>
<dbReference type="GO" id="GO:0006813">
    <property type="term" value="P:potassium ion transport"/>
    <property type="evidence" value="ECO:0007669"/>
    <property type="project" value="UniProtKB-KW"/>
</dbReference>
<dbReference type="InterPro" id="IPR003148">
    <property type="entry name" value="RCK_N"/>
</dbReference>
<dbReference type="Pfam" id="PF02254">
    <property type="entry name" value="TrkA_N"/>
    <property type="match status" value="1"/>
</dbReference>
<evidence type="ECO:0000259" key="11">
    <source>
        <dbReference type="PROSITE" id="PS51201"/>
    </source>
</evidence>
<accession>D4DTK0</accession>
<sequence length="333" mass="36838">MNFGLLGREFLLILGLTVATMVVKIVVLLILGKLFRLPSMAGKLFALSLAQAGEFGFVLLSISQQNRVLPQALADRISLVVALSMLLTPALFILYDKVIAPRGIAKENESRPHDEIHEENPIILLGHGRFGRQINSMLTGCGFHTTVIDFHAETVEGLSKYGCKIYYGDATSPELLNSIGLGKAKLLIVAIGDDDQSTEVVRFVRRHHPTLTIIARAHGQQHAYNLHHAGADFIVRETFDGAIRSGRIALESLGVPLAQAKDLSEFYAARDRYHLFALSELYDPEVPPFANEALMEKSKQLDEETAEMMQTLLRGGTVDWQNEAADWAYSKKN</sequence>
<evidence type="ECO:0000256" key="1">
    <source>
        <dbReference type="ARBA" id="ARBA00004127"/>
    </source>
</evidence>
<feature type="transmembrane region" description="Helical" evidence="10">
    <location>
        <begin position="12"/>
        <end position="32"/>
    </location>
</feature>
<dbReference type="EMBL" id="ADBF01000234">
    <property type="protein sequence ID" value="EFE48815.1"/>
    <property type="molecule type" value="Genomic_DNA"/>
</dbReference>
<evidence type="ECO:0000256" key="4">
    <source>
        <dbReference type="ARBA" id="ARBA00022538"/>
    </source>
</evidence>
<dbReference type="FunFam" id="3.40.50.720:FF:000036">
    <property type="entry name" value="Glutathione-regulated potassium-efflux system protein KefB"/>
    <property type="match status" value="1"/>
</dbReference>
<evidence type="ECO:0000256" key="2">
    <source>
        <dbReference type="ARBA" id="ARBA00022448"/>
    </source>
</evidence>
<dbReference type="PROSITE" id="PS51201">
    <property type="entry name" value="RCK_N"/>
    <property type="match status" value="1"/>
</dbReference>
<keyword evidence="7 10" id="KW-1133">Transmembrane helix</keyword>